<accession>T1CP95</accession>
<proteinExistence type="predicted"/>
<keyword evidence="2" id="KW-0670">Pyruvate</keyword>
<evidence type="ECO:0000313" key="2">
    <source>
        <dbReference type="EMBL" id="EQD70329.1"/>
    </source>
</evidence>
<dbReference type="AlphaFoldDB" id="T1CP95"/>
<dbReference type="SUPFAM" id="SSF52922">
    <property type="entry name" value="TK C-terminal domain-like"/>
    <property type="match status" value="1"/>
</dbReference>
<dbReference type="Gene3D" id="3.40.50.920">
    <property type="match status" value="1"/>
</dbReference>
<organism evidence="2">
    <name type="scientific">mine drainage metagenome</name>
    <dbReference type="NCBI Taxonomy" id="410659"/>
    <lineage>
        <taxon>unclassified sequences</taxon>
        <taxon>metagenomes</taxon>
        <taxon>ecological metagenomes</taxon>
    </lineage>
</organism>
<dbReference type="InterPro" id="IPR033248">
    <property type="entry name" value="Transketolase_C"/>
</dbReference>
<sequence length="198" mass="21481">PSLLTVPSGTADYHRYAYTESGVSPRALPGQPGLQYVTGSDEHDTQGHLISDVKSGIPVWVAERTHMMDKRMRKLTGVTAASRPPVFEGPADAALTFVAWGSTIGAIRDAMPLLAAQGRSTNLLHFPTVFPLHAEATRAAIAKTKKALLVEGNFTGQFGRLLRAETGIHLPNTLFKYDGEPFYPHELVARAREVLIHG</sequence>
<gene>
    <name evidence="2" type="ORF">B1B_05065</name>
</gene>
<feature type="non-terminal residue" evidence="2">
    <location>
        <position position="1"/>
    </location>
</feature>
<reference evidence="2" key="2">
    <citation type="journal article" date="2014" name="ISME J.">
        <title>Microbial stratification in low pH oxic and suboxic macroscopic growths along an acid mine drainage.</title>
        <authorList>
            <person name="Mendez-Garcia C."/>
            <person name="Mesa V."/>
            <person name="Sprenger R.R."/>
            <person name="Richter M."/>
            <person name="Diez M.S."/>
            <person name="Solano J."/>
            <person name="Bargiela R."/>
            <person name="Golyshina O.V."/>
            <person name="Manteca A."/>
            <person name="Ramos J.L."/>
            <person name="Gallego J.R."/>
            <person name="Llorente I."/>
            <person name="Martins Dos Santos V.A."/>
            <person name="Jensen O.N."/>
            <person name="Pelaez A.I."/>
            <person name="Sanchez J."/>
            <person name="Ferrer M."/>
        </authorList>
    </citation>
    <scope>NUCLEOTIDE SEQUENCE</scope>
</reference>
<evidence type="ECO:0000259" key="1">
    <source>
        <dbReference type="Pfam" id="PF02780"/>
    </source>
</evidence>
<dbReference type="PANTHER" id="PTHR32154:SF20">
    <property type="entry name" value="2-OXOGLUTARATE OXIDOREDUCTASE SUBUNIT KORA"/>
    <property type="match status" value="1"/>
</dbReference>
<name>T1CP95_9ZZZZ</name>
<dbReference type="InterPro" id="IPR009014">
    <property type="entry name" value="Transketo_C/PFOR_II"/>
</dbReference>
<dbReference type="InterPro" id="IPR050722">
    <property type="entry name" value="Pyruvate:ferred/Flavod_OxRd"/>
</dbReference>
<feature type="domain" description="Transketolase C-terminal" evidence="1">
    <location>
        <begin position="94"/>
        <end position="154"/>
    </location>
</feature>
<comment type="caution">
    <text evidence="2">The sequence shown here is derived from an EMBL/GenBank/DDBJ whole genome shotgun (WGS) entry which is preliminary data.</text>
</comment>
<dbReference type="GO" id="GO:0006979">
    <property type="term" value="P:response to oxidative stress"/>
    <property type="evidence" value="ECO:0007669"/>
    <property type="project" value="TreeGrafter"/>
</dbReference>
<dbReference type="EMBL" id="AUZY01003179">
    <property type="protein sequence ID" value="EQD70329.1"/>
    <property type="molecule type" value="Genomic_DNA"/>
</dbReference>
<dbReference type="Pfam" id="PF02780">
    <property type="entry name" value="Transketolase_C"/>
    <property type="match status" value="1"/>
</dbReference>
<reference evidence="2" key="1">
    <citation type="submission" date="2013-08" db="EMBL/GenBank/DDBJ databases">
        <authorList>
            <person name="Mendez C."/>
            <person name="Richter M."/>
            <person name="Ferrer M."/>
            <person name="Sanchez J."/>
        </authorList>
    </citation>
    <scope>NUCLEOTIDE SEQUENCE</scope>
</reference>
<dbReference type="PANTHER" id="PTHR32154">
    <property type="entry name" value="PYRUVATE-FLAVODOXIN OXIDOREDUCTASE-RELATED"/>
    <property type="match status" value="1"/>
</dbReference>
<protein>
    <submittedName>
        <fullName evidence="2">Pyruvate flavodoxin/ferredoxin oxidoreductase domain protein</fullName>
    </submittedName>
</protein>